<evidence type="ECO:0000256" key="2">
    <source>
        <dbReference type="ARBA" id="ARBA00023125"/>
    </source>
</evidence>
<reference evidence="5" key="2">
    <citation type="journal article" date="2023" name="Food Microbiol.">
        <title>Evaluation of the fermentation potential of lactic acid bacteria isolated from herbs, fruits and vegetables as starter cultures in nut-based milk alternatives.</title>
        <authorList>
            <person name="Huang W."/>
            <person name="Dong A."/>
            <person name="Pham H.T."/>
            <person name="Zhou C."/>
            <person name="Huo Z."/>
            <person name="Watjen A.P."/>
            <person name="Prakash S."/>
            <person name="Bang-Berthelsen C.H."/>
            <person name="Turner M.S."/>
        </authorList>
    </citation>
    <scope>NUCLEOTIDE SEQUENCE</scope>
    <source>
        <strain evidence="5">593</strain>
    </source>
</reference>
<dbReference type="Proteomes" id="UP001152820">
    <property type="component" value="Unassembled WGS sequence"/>
</dbReference>
<feature type="domain" description="HTH marR-type" evidence="4">
    <location>
        <begin position="1"/>
        <end position="134"/>
    </location>
</feature>
<dbReference type="InterPro" id="IPR011991">
    <property type="entry name" value="ArsR-like_HTH"/>
</dbReference>
<dbReference type="GO" id="GO:0003677">
    <property type="term" value="F:DNA binding"/>
    <property type="evidence" value="ECO:0007669"/>
    <property type="project" value="UniProtKB-KW"/>
</dbReference>
<evidence type="ECO:0000313" key="5">
    <source>
        <dbReference type="EMBL" id="MDG5049753.1"/>
    </source>
</evidence>
<dbReference type="PANTHER" id="PTHR42756:SF1">
    <property type="entry name" value="TRANSCRIPTIONAL REPRESSOR OF EMRAB OPERON"/>
    <property type="match status" value="1"/>
</dbReference>
<dbReference type="AlphaFoldDB" id="A0AB35KEG8"/>
<dbReference type="SMART" id="SM00347">
    <property type="entry name" value="HTH_MARR"/>
    <property type="match status" value="1"/>
</dbReference>
<dbReference type="Gene3D" id="1.10.10.10">
    <property type="entry name" value="Winged helix-like DNA-binding domain superfamily/Winged helix DNA-binding domain"/>
    <property type="match status" value="1"/>
</dbReference>
<dbReference type="PANTHER" id="PTHR42756">
    <property type="entry name" value="TRANSCRIPTIONAL REGULATOR, MARR"/>
    <property type="match status" value="1"/>
</dbReference>
<proteinExistence type="predicted"/>
<evidence type="ECO:0000256" key="1">
    <source>
        <dbReference type="ARBA" id="ARBA00023015"/>
    </source>
</evidence>
<accession>A0AB35KEG8</accession>
<dbReference type="PROSITE" id="PS50995">
    <property type="entry name" value="HTH_MARR_2"/>
    <property type="match status" value="1"/>
</dbReference>
<organism evidence="5 6">
    <name type="scientific">Lactococcus lactis</name>
    <dbReference type="NCBI Taxonomy" id="1358"/>
    <lineage>
        <taxon>Bacteria</taxon>
        <taxon>Bacillati</taxon>
        <taxon>Bacillota</taxon>
        <taxon>Bacilli</taxon>
        <taxon>Lactobacillales</taxon>
        <taxon>Streptococcaceae</taxon>
        <taxon>Lactococcus</taxon>
    </lineage>
</organism>
<dbReference type="Pfam" id="PF12802">
    <property type="entry name" value="MarR_2"/>
    <property type="match status" value="1"/>
</dbReference>
<evidence type="ECO:0000256" key="3">
    <source>
        <dbReference type="ARBA" id="ARBA00023163"/>
    </source>
</evidence>
<keyword evidence="3" id="KW-0804">Transcription</keyword>
<dbReference type="InterPro" id="IPR036390">
    <property type="entry name" value="WH_DNA-bd_sf"/>
</dbReference>
<dbReference type="CDD" id="cd00090">
    <property type="entry name" value="HTH_ARSR"/>
    <property type="match status" value="1"/>
</dbReference>
<dbReference type="InterPro" id="IPR036388">
    <property type="entry name" value="WH-like_DNA-bd_sf"/>
</dbReference>
<sequence>MDVKKIRHFNRFYTGVLDVFSNKVFKLDYSLLEMRALGEIGRESGITANKLSNILSIDKTYLSRILKKLERDGYISRERDNNDGRIYHFMLTSSGEILNDYVEKKSDEKVQSSLNKLSPHDIEKLEQSMKNIEKILLKTGSKDDLI</sequence>
<dbReference type="GO" id="GO:0003700">
    <property type="term" value="F:DNA-binding transcription factor activity"/>
    <property type="evidence" value="ECO:0007669"/>
    <property type="project" value="InterPro"/>
</dbReference>
<keyword evidence="2" id="KW-0238">DNA-binding</keyword>
<dbReference type="RefSeq" id="WP_278200156.1">
    <property type="nucleotide sequence ID" value="NZ_JAOWLO010000010.1"/>
</dbReference>
<reference evidence="5" key="1">
    <citation type="submission" date="2022-10" db="EMBL/GenBank/DDBJ databases">
        <authorList>
            <person name="Turner M.S."/>
            <person name="Huang W."/>
        </authorList>
    </citation>
    <scope>NUCLEOTIDE SEQUENCE</scope>
    <source>
        <strain evidence="5">593</strain>
    </source>
</reference>
<keyword evidence="1" id="KW-0805">Transcription regulation</keyword>
<evidence type="ECO:0000313" key="6">
    <source>
        <dbReference type="Proteomes" id="UP001152820"/>
    </source>
</evidence>
<dbReference type="SUPFAM" id="SSF46785">
    <property type="entry name" value="Winged helix' DNA-binding domain"/>
    <property type="match status" value="1"/>
</dbReference>
<protein>
    <submittedName>
        <fullName evidence="5">MarR family transcriptional regulator</fullName>
    </submittedName>
</protein>
<name>A0AB35KEG8_9LACT</name>
<evidence type="ECO:0000259" key="4">
    <source>
        <dbReference type="PROSITE" id="PS50995"/>
    </source>
</evidence>
<gene>
    <name evidence="5" type="ORF">OGZ38_11430</name>
</gene>
<comment type="caution">
    <text evidence="5">The sequence shown here is derived from an EMBL/GenBank/DDBJ whole genome shotgun (WGS) entry which is preliminary data.</text>
</comment>
<dbReference type="EMBL" id="JAOWLO010000010">
    <property type="protein sequence ID" value="MDG5049753.1"/>
    <property type="molecule type" value="Genomic_DNA"/>
</dbReference>
<dbReference type="PRINTS" id="PR00598">
    <property type="entry name" value="HTHMARR"/>
</dbReference>
<dbReference type="InterPro" id="IPR000835">
    <property type="entry name" value="HTH_MarR-typ"/>
</dbReference>